<name>X0WHL7_9ZZZZ</name>
<comment type="caution">
    <text evidence="1">The sequence shown here is derived from an EMBL/GenBank/DDBJ whole genome shotgun (WGS) entry which is preliminary data.</text>
</comment>
<organism evidence="1">
    <name type="scientific">marine sediment metagenome</name>
    <dbReference type="NCBI Taxonomy" id="412755"/>
    <lineage>
        <taxon>unclassified sequences</taxon>
        <taxon>metagenomes</taxon>
        <taxon>ecological metagenomes</taxon>
    </lineage>
</organism>
<evidence type="ECO:0000313" key="1">
    <source>
        <dbReference type="EMBL" id="GAG23978.1"/>
    </source>
</evidence>
<gene>
    <name evidence="1" type="ORF">S01H1_51545</name>
</gene>
<proteinExistence type="predicted"/>
<protein>
    <submittedName>
        <fullName evidence="1">Uncharacterized protein</fullName>
    </submittedName>
</protein>
<dbReference type="AlphaFoldDB" id="X0WHL7"/>
<sequence>MAGVREFCSRPKVGNQDAKYRSRIDYIPALNKTYMGMGVQAQQNFANVWD</sequence>
<reference evidence="1" key="1">
    <citation type="journal article" date="2014" name="Front. Microbiol.">
        <title>High frequency of phylogenetically diverse reductive dehalogenase-homologous genes in deep subseafloor sedimentary metagenomes.</title>
        <authorList>
            <person name="Kawai M."/>
            <person name="Futagami T."/>
            <person name="Toyoda A."/>
            <person name="Takaki Y."/>
            <person name="Nishi S."/>
            <person name="Hori S."/>
            <person name="Arai W."/>
            <person name="Tsubouchi T."/>
            <person name="Morono Y."/>
            <person name="Uchiyama I."/>
            <person name="Ito T."/>
            <person name="Fujiyama A."/>
            <person name="Inagaki F."/>
            <person name="Takami H."/>
        </authorList>
    </citation>
    <scope>NUCLEOTIDE SEQUENCE</scope>
    <source>
        <strain evidence="1">Expedition CK06-06</strain>
    </source>
</reference>
<dbReference type="EMBL" id="BARS01033263">
    <property type="protein sequence ID" value="GAG23978.1"/>
    <property type="molecule type" value="Genomic_DNA"/>
</dbReference>
<accession>X0WHL7</accession>